<dbReference type="NCBIfam" id="TIGR00242">
    <property type="entry name" value="division/cell wall cluster transcriptional repressor MraZ"/>
    <property type="match status" value="1"/>
</dbReference>
<dbReference type="Proteomes" id="UP001298424">
    <property type="component" value="Unassembled WGS sequence"/>
</dbReference>
<keyword evidence="4 7" id="KW-0805">Transcription regulation</keyword>
<dbReference type="CDD" id="cd16321">
    <property type="entry name" value="MraZ_C"/>
    <property type="match status" value="1"/>
</dbReference>
<dbReference type="Pfam" id="PF02381">
    <property type="entry name" value="MraZ"/>
    <property type="match status" value="2"/>
</dbReference>
<dbReference type="PANTHER" id="PTHR34701">
    <property type="entry name" value="TRANSCRIPTIONAL REGULATOR MRAZ"/>
    <property type="match status" value="1"/>
</dbReference>
<keyword evidence="6 7" id="KW-0804">Transcription</keyword>
<keyword evidence="3" id="KW-0677">Repeat</keyword>
<dbReference type="RefSeq" id="WP_238744888.1">
    <property type="nucleotide sequence ID" value="NZ_JAKOOW010000001.1"/>
</dbReference>
<dbReference type="SUPFAM" id="SSF89447">
    <property type="entry name" value="AbrB/MazE/MraZ-like"/>
    <property type="match status" value="1"/>
</dbReference>
<reference evidence="9 10" key="1">
    <citation type="submission" date="2022-02" db="EMBL/GenBank/DDBJ databases">
        <title>Genome sequence data of Kingella unionensis sp. nov. strain CICC 24913 (CCUG 75125).</title>
        <authorList>
            <person name="Xiao M."/>
        </authorList>
    </citation>
    <scope>NUCLEOTIDE SEQUENCE [LARGE SCALE GENOMIC DNA]</scope>
    <source>
        <strain evidence="9 10">CICC 24913</strain>
    </source>
</reference>
<dbReference type="EMBL" id="JAKOOW010000001">
    <property type="protein sequence ID" value="MCG6502991.1"/>
    <property type="molecule type" value="Genomic_DNA"/>
</dbReference>
<keyword evidence="10" id="KW-1185">Reference proteome</keyword>
<dbReference type="PROSITE" id="PS51740">
    <property type="entry name" value="SPOVT_ABRB"/>
    <property type="match status" value="2"/>
</dbReference>
<protein>
    <recommendedName>
        <fullName evidence="1 7">Transcriptional regulator MraZ</fullName>
    </recommendedName>
</protein>
<name>A0ABS9NLP9_9NEIS</name>
<evidence type="ECO:0000256" key="1">
    <source>
        <dbReference type="ARBA" id="ARBA00013860"/>
    </source>
</evidence>
<comment type="subcellular location">
    <subcellularLocation>
        <location evidence="7">Cytoplasm</location>
        <location evidence="7">Nucleoid</location>
    </subcellularLocation>
</comment>
<sequence length="156" mass="17834">MFRGRHELSIDPKGRLAIPAKFRDVLSKKFADEDDEARFVVSLDNGERLLIYPECEWEKVEQQLLDLNVNGRPELQAYQNLLLHNAETLELDSAGRVLIPANLRQLVGLDKDVTLVGRVNRLELWRRESQQQGTLDAINMDKDALNAALSETDLRL</sequence>
<dbReference type="InterPro" id="IPR007159">
    <property type="entry name" value="SpoVT-AbrB_dom"/>
</dbReference>
<dbReference type="InterPro" id="IPR035642">
    <property type="entry name" value="MraZ_N"/>
</dbReference>
<keyword evidence="5 7" id="KW-0238">DNA-binding</keyword>
<evidence type="ECO:0000256" key="4">
    <source>
        <dbReference type="ARBA" id="ARBA00023015"/>
    </source>
</evidence>
<proteinExistence type="inferred from homology"/>
<dbReference type="InterPro" id="IPR020603">
    <property type="entry name" value="MraZ_dom"/>
</dbReference>
<evidence type="ECO:0000259" key="8">
    <source>
        <dbReference type="PROSITE" id="PS51740"/>
    </source>
</evidence>
<comment type="similarity">
    <text evidence="7">Belongs to the MraZ family.</text>
</comment>
<evidence type="ECO:0000256" key="6">
    <source>
        <dbReference type="ARBA" id="ARBA00023163"/>
    </source>
</evidence>
<evidence type="ECO:0000313" key="9">
    <source>
        <dbReference type="EMBL" id="MCG6502991.1"/>
    </source>
</evidence>
<evidence type="ECO:0000256" key="7">
    <source>
        <dbReference type="HAMAP-Rule" id="MF_01008"/>
    </source>
</evidence>
<evidence type="ECO:0000313" key="10">
    <source>
        <dbReference type="Proteomes" id="UP001298424"/>
    </source>
</evidence>
<accession>A0ABS9NLP9</accession>
<organism evidence="9 10">
    <name type="scientific">Kingella pumchi</name>
    <dbReference type="NCBI Taxonomy" id="2779506"/>
    <lineage>
        <taxon>Bacteria</taxon>
        <taxon>Pseudomonadati</taxon>
        <taxon>Pseudomonadota</taxon>
        <taxon>Betaproteobacteria</taxon>
        <taxon>Neisseriales</taxon>
        <taxon>Neisseriaceae</taxon>
        <taxon>Kingella</taxon>
    </lineage>
</organism>
<feature type="domain" description="SpoVT-AbrB" evidence="8">
    <location>
        <begin position="5"/>
        <end position="56"/>
    </location>
</feature>
<dbReference type="Gene3D" id="3.40.1550.20">
    <property type="entry name" value="Transcriptional regulator MraZ domain"/>
    <property type="match status" value="1"/>
</dbReference>
<dbReference type="InterPro" id="IPR037914">
    <property type="entry name" value="SpoVT-AbrB_sf"/>
</dbReference>
<dbReference type="CDD" id="cd16320">
    <property type="entry name" value="MraZ_N"/>
    <property type="match status" value="1"/>
</dbReference>
<dbReference type="HAMAP" id="MF_01008">
    <property type="entry name" value="MraZ"/>
    <property type="match status" value="1"/>
</dbReference>
<feature type="domain" description="SpoVT-AbrB" evidence="8">
    <location>
        <begin position="86"/>
        <end position="129"/>
    </location>
</feature>
<evidence type="ECO:0000256" key="2">
    <source>
        <dbReference type="ARBA" id="ARBA00022490"/>
    </source>
</evidence>
<dbReference type="InterPro" id="IPR003444">
    <property type="entry name" value="MraZ"/>
</dbReference>
<comment type="caution">
    <text evidence="9">The sequence shown here is derived from an EMBL/GenBank/DDBJ whole genome shotgun (WGS) entry which is preliminary data.</text>
</comment>
<comment type="subunit">
    <text evidence="7">Forms oligomers.</text>
</comment>
<keyword evidence="2 7" id="KW-0963">Cytoplasm</keyword>
<evidence type="ECO:0000256" key="5">
    <source>
        <dbReference type="ARBA" id="ARBA00023125"/>
    </source>
</evidence>
<dbReference type="InterPro" id="IPR035644">
    <property type="entry name" value="MraZ_C"/>
</dbReference>
<gene>
    <name evidence="7 9" type="primary">mraZ</name>
    <name evidence="9" type="ORF">MB824_00520</name>
</gene>
<evidence type="ECO:0000256" key="3">
    <source>
        <dbReference type="ARBA" id="ARBA00022737"/>
    </source>
</evidence>
<dbReference type="PANTHER" id="PTHR34701:SF1">
    <property type="entry name" value="TRANSCRIPTIONAL REGULATOR MRAZ"/>
    <property type="match status" value="1"/>
</dbReference>
<dbReference type="InterPro" id="IPR038619">
    <property type="entry name" value="MraZ_sf"/>
</dbReference>